<organism evidence="2 3">
    <name type="scientific">Carpinus fangiana</name>
    <dbReference type="NCBI Taxonomy" id="176857"/>
    <lineage>
        <taxon>Eukaryota</taxon>
        <taxon>Viridiplantae</taxon>
        <taxon>Streptophyta</taxon>
        <taxon>Embryophyta</taxon>
        <taxon>Tracheophyta</taxon>
        <taxon>Spermatophyta</taxon>
        <taxon>Magnoliopsida</taxon>
        <taxon>eudicotyledons</taxon>
        <taxon>Gunneridae</taxon>
        <taxon>Pentapetalae</taxon>
        <taxon>rosids</taxon>
        <taxon>fabids</taxon>
        <taxon>Fagales</taxon>
        <taxon>Betulaceae</taxon>
        <taxon>Carpinus</taxon>
    </lineage>
</organism>
<accession>A0A5N6QW80</accession>
<name>A0A5N6QW80_9ROSI</name>
<dbReference type="EMBL" id="CM017322">
    <property type="protein sequence ID" value="KAE8010788.1"/>
    <property type="molecule type" value="Genomic_DNA"/>
</dbReference>
<dbReference type="AlphaFoldDB" id="A0A5N6QW80"/>
<dbReference type="Proteomes" id="UP000327013">
    <property type="component" value="Chromosome 2"/>
</dbReference>
<proteinExistence type="predicted"/>
<sequence>MKEWKQKYAARGAEDSSCPVFMLQQAMRTYVRKDEVAPLTGFNPVVDMGHTSSETGHISSAQSNGAPVDPPRALADIVAGAQVEQNACDLALHAVS</sequence>
<protein>
    <submittedName>
        <fullName evidence="2">Uncharacterized protein</fullName>
    </submittedName>
</protein>
<gene>
    <name evidence="2" type="ORF">FH972_007124</name>
</gene>
<evidence type="ECO:0000313" key="2">
    <source>
        <dbReference type="EMBL" id="KAE8010788.1"/>
    </source>
</evidence>
<keyword evidence="3" id="KW-1185">Reference proteome</keyword>
<feature type="compositionally biased region" description="Polar residues" evidence="1">
    <location>
        <begin position="50"/>
        <end position="65"/>
    </location>
</feature>
<reference evidence="2 3" key="1">
    <citation type="submission" date="2019-06" db="EMBL/GenBank/DDBJ databases">
        <title>A chromosomal-level reference genome of Carpinus fangiana (Coryloideae, Betulaceae).</title>
        <authorList>
            <person name="Yang X."/>
            <person name="Wang Z."/>
            <person name="Zhang L."/>
            <person name="Hao G."/>
            <person name="Liu J."/>
            <person name="Yang Y."/>
        </authorList>
    </citation>
    <scope>NUCLEOTIDE SEQUENCE [LARGE SCALE GENOMIC DNA]</scope>
    <source>
        <strain evidence="2">Cfa_2016G</strain>
        <tissue evidence="2">Leaf</tissue>
    </source>
</reference>
<evidence type="ECO:0000313" key="3">
    <source>
        <dbReference type="Proteomes" id="UP000327013"/>
    </source>
</evidence>
<evidence type="ECO:0000256" key="1">
    <source>
        <dbReference type="SAM" id="MobiDB-lite"/>
    </source>
</evidence>
<feature type="region of interest" description="Disordered" evidence="1">
    <location>
        <begin position="47"/>
        <end position="69"/>
    </location>
</feature>